<keyword evidence="3" id="KW-1185">Reference proteome</keyword>
<proteinExistence type="predicted"/>
<comment type="caution">
    <text evidence="2">The sequence shown here is derived from an EMBL/GenBank/DDBJ whole genome shotgun (WGS) entry which is preliminary data.</text>
</comment>
<evidence type="ECO:0000256" key="1">
    <source>
        <dbReference type="SAM" id="MobiDB-lite"/>
    </source>
</evidence>
<evidence type="ECO:0000313" key="2">
    <source>
        <dbReference type="EMBL" id="KAK7390392.1"/>
    </source>
</evidence>
<name>A0AAN9S6Z0_PSOTE</name>
<feature type="compositionally biased region" description="Pro residues" evidence="1">
    <location>
        <begin position="207"/>
        <end position="216"/>
    </location>
</feature>
<feature type="compositionally biased region" description="Low complexity" evidence="1">
    <location>
        <begin position="48"/>
        <end position="58"/>
    </location>
</feature>
<dbReference type="EMBL" id="JAYMYS010000006">
    <property type="protein sequence ID" value="KAK7390392.1"/>
    <property type="molecule type" value="Genomic_DNA"/>
</dbReference>
<sequence>MGSGHPMDCETHTFADISEQFYRNIISTVTENDWTVELEVQFLMSSRPPEAASPAGTGEPPGGPDPAAPHDRRSRLARPDRGGDRVSRAQIAAEIASRTPRSRRRSGLARPDRGRDRVSRAQIAAAIAPREPKSRRRSRFGRPLQRLFAAHRAAHALQAAFHRCVFQPCRSRRRSWLRCRVPPALAALRRAVSNPDQIPSEVGISAPPRPPAPPPSRAGFPSALVRRRSSREGGNTAGAGSAQEPLPHQNHEHFLSRRKTATHKKESIYDDNYSYEKKVNSGIQSAPRYKEASYSSYEEQVKNGIWTSICKTKPSYDNIDNYEERVNSGIRSVEMYMKVPYHSYEKKLKTRIQTAKWSTEEFLDSFSSDKQRKRSDIETPKQNTQQFCPSYEQHKERAKRWLDNSSPASPPPTPLHLSYRPCPDLHLCKG</sequence>
<gene>
    <name evidence="2" type="ORF">VNO78_25697</name>
</gene>
<feature type="compositionally biased region" description="Basic and acidic residues" evidence="1">
    <location>
        <begin position="110"/>
        <end position="119"/>
    </location>
</feature>
<feature type="region of interest" description="Disordered" evidence="1">
    <location>
        <begin position="47"/>
        <end position="119"/>
    </location>
</feature>
<feature type="compositionally biased region" description="Basic and acidic residues" evidence="1">
    <location>
        <begin position="368"/>
        <end position="379"/>
    </location>
</feature>
<feature type="region of interest" description="Disordered" evidence="1">
    <location>
        <begin position="197"/>
        <end position="250"/>
    </location>
</feature>
<feature type="region of interest" description="Disordered" evidence="1">
    <location>
        <begin position="368"/>
        <end position="416"/>
    </location>
</feature>
<evidence type="ECO:0000313" key="3">
    <source>
        <dbReference type="Proteomes" id="UP001386955"/>
    </source>
</evidence>
<reference evidence="2 3" key="1">
    <citation type="submission" date="2024-01" db="EMBL/GenBank/DDBJ databases">
        <title>The genomes of 5 underutilized Papilionoideae crops provide insights into root nodulation and disease resistanc.</title>
        <authorList>
            <person name="Jiang F."/>
        </authorList>
    </citation>
    <scope>NUCLEOTIDE SEQUENCE [LARGE SCALE GENOMIC DNA]</scope>
    <source>
        <strain evidence="2">DUOXIRENSHENG_FW03</strain>
        <tissue evidence="2">Leaves</tissue>
    </source>
</reference>
<feature type="compositionally biased region" description="Basic and acidic residues" evidence="1">
    <location>
        <begin position="77"/>
        <end position="87"/>
    </location>
</feature>
<dbReference type="Proteomes" id="UP001386955">
    <property type="component" value="Unassembled WGS sequence"/>
</dbReference>
<organism evidence="2 3">
    <name type="scientific">Psophocarpus tetragonolobus</name>
    <name type="common">Winged bean</name>
    <name type="synonym">Dolichos tetragonolobus</name>
    <dbReference type="NCBI Taxonomy" id="3891"/>
    <lineage>
        <taxon>Eukaryota</taxon>
        <taxon>Viridiplantae</taxon>
        <taxon>Streptophyta</taxon>
        <taxon>Embryophyta</taxon>
        <taxon>Tracheophyta</taxon>
        <taxon>Spermatophyta</taxon>
        <taxon>Magnoliopsida</taxon>
        <taxon>eudicotyledons</taxon>
        <taxon>Gunneridae</taxon>
        <taxon>Pentapetalae</taxon>
        <taxon>rosids</taxon>
        <taxon>fabids</taxon>
        <taxon>Fabales</taxon>
        <taxon>Fabaceae</taxon>
        <taxon>Papilionoideae</taxon>
        <taxon>50 kb inversion clade</taxon>
        <taxon>NPAAA clade</taxon>
        <taxon>indigoferoid/millettioid clade</taxon>
        <taxon>Phaseoleae</taxon>
        <taxon>Psophocarpus</taxon>
    </lineage>
</organism>
<accession>A0AAN9S6Z0</accession>
<dbReference type="AlphaFoldDB" id="A0AAN9S6Z0"/>
<protein>
    <submittedName>
        <fullName evidence="2">Uncharacterized protein</fullName>
    </submittedName>
</protein>
<feature type="compositionally biased region" description="Basic and acidic residues" evidence="1">
    <location>
        <begin position="392"/>
        <end position="402"/>
    </location>
</feature>